<dbReference type="InterPro" id="IPR036390">
    <property type="entry name" value="WH_DNA-bd_sf"/>
</dbReference>
<dbReference type="AlphaFoldDB" id="A0A6B0VHH3"/>
<protein>
    <submittedName>
        <fullName evidence="2">Helix-turn-helix domain-containing protein</fullName>
    </submittedName>
</protein>
<dbReference type="InterPro" id="IPR036388">
    <property type="entry name" value="WH-like_DNA-bd_sf"/>
</dbReference>
<dbReference type="Pfam" id="PF12840">
    <property type="entry name" value="HTH_20"/>
    <property type="match status" value="1"/>
</dbReference>
<evidence type="ECO:0000259" key="1">
    <source>
        <dbReference type="SMART" id="SM00418"/>
    </source>
</evidence>
<dbReference type="GO" id="GO:0003700">
    <property type="term" value="F:DNA-binding transcription factor activity"/>
    <property type="evidence" value="ECO:0007669"/>
    <property type="project" value="InterPro"/>
</dbReference>
<dbReference type="RefSeq" id="WP_160062505.1">
    <property type="nucleotide sequence ID" value="NZ_WUYX01000013.1"/>
</dbReference>
<dbReference type="Gene3D" id="1.10.10.10">
    <property type="entry name" value="Winged helix-like DNA-binding domain superfamily/Winged helix DNA-binding domain"/>
    <property type="match status" value="1"/>
</dbReference>
<accession>A0A6B0VHH3</accession>
<dbReference type="InterPro" id="IPR011991">
    <property type="entry name" value="ArsR-like_HTH"/>
</dbReference>
<name>A0A6B0VHH3_9EURY</name>
<comment type="caution">
    <text evidence="2">The sequence shown here is derived from an EMBL/GenBank/DDBJ whole genome shotgun (WGS) entry which is preliminary data.</text>
</comment>
<dbReference type="SMART" id="SM00418">
    <property type="entry name" value="HTH_ARSR"/>
    <property type="match status" value="1"/>
</dbReference>
<organism evidence="2 3">
    <name type="scientific">Natronorubrum halalkaliphilum</name>
    <dbReference type="NCBI Taxonomy" id="2691917"/>
    <lineage>
        <taxon>Archaea</taxon>
        <taxon>Methanobacteriati</taxon>
        <taxon>Methanobacteriota</taxon>
        <taxon>Stenosarchaea group</taxon>
        <taxon>Halobacteria</taxon>
        <taxon>Halobacteriales</taxon>
        <taxon>Natrialbaceae</taxon>
        <taxon>Natronorubrum</taxon>
    </lineage>
</organism>
<dbReference type="EMBL" id="WUYX01000013">
    <property type="protein sequence ID" value="MXV61008.1"/>
    <property type="molecule type" value="Genomic_DNA"/>
</dbReference>
<dbReference type="InterPro" id="IPR001845">
    <property type="entry name" value="HTH_ArsR_DNA-bd_dom"/>
</dbReference>
<keyword evidence="3" id="KW-1185">Reference proteome</keyword>
<reference evidence="2 3" key="1">
    <citation type="submission" date="2020-01" db="EMBL/GenBank/DDBJ databases">
        <title>Natronorubrum sp. JWXQ-INN 674 isolated from Inner Mongolia Autonomous Region of China.</title>
        <authorList>
            <person name="Xue Q."/>
        </authorList>
    </citation>
    <scope>NUCLEOTIDE SEQUENCE [LARGE SCALE GENOMIC DNA]</scope>
    <source>
        <strain evidence="2 3">JWXQ-INN-674</strain>
    </source>
</reference>
<dbReference type="SUPFAM" id="SSF46785">
    <property type="entry name" value="Winged helix' DNA-binding domain"/>
    <property type="match status" value="1"/>
</dbReference>
<dbReference type="CDD" id="cd00090">
    <property type="entry name" value="HTH_ARSR"/>
    <property type="match status" value="1"/>
</dbReference>
<evidence type="ECO:0000313" key="3">
    <source>
        <dbReference type="Proteomes" id="UP000434101"/>
    </source>
</evidence>
<dbReference type="Proteomes" id="UP000434101">
    <property type="component" value="Unassembled WGS sequence"/>
</dbReference>
<dbReference type="OrthoDB" id="290446at2157"/>
<sequence>MNVDGISNETQSLPSEELLELLGDRYARRVLQTIHEEPMAAQQIAEAVEIEISKPTVYRRLDQLERAGLVASETLFDAGGNHYRRYRAILESVTLRVGADGLTASVRTDQ</sequence>
<evidence type="ECO:0000313" key="2">
    <source>
        <dbReference type="EMBL" id="MXV61008.1"/>
    </source>
</evidence>
<gene>
    <name evidence="2" type="ORF">GS429_02825</name>
</gene>
<feature type="domain" description="HTH arsR-type" evidence="1">
    <location>
        <begin position="17"/>
        <end position="103"/>
    </location>
</feature>
<proteinExistence type="predicted"/>